<dbReference type="PROSITE" id="PS51335">
    <property type="entry name" value="ELMO"/>
    <property type="match status" value="1"/>
</dbReference>
<sequence>MTTASTHVRRQAAANESLLAFIWRWVKNTLWSVLFGQSEWDRICGPVAGPVDEIVRTVKFRTTLALSKALVSTCNVVFDFEGFDVSVVAKDMIQTAQINDNKLTVVENVRSCLHRGSFVNRVYARVLTLKDEAYDSANTRHEAMLEDLWSNLKPDVRRTGGRITKEWGEIGFQGTDPMSDFRSMGVLSLVQLNYFSAKYPVEAQKALVESNHPTRWYPFSVTGINITHFVVELIRERLLDVKIYRFADVRANDREETVVSGVDGIHEIYCDIFVRFNKFWVGSNPRDVMAFPTIFESLKTSIRQELTTSSFAY</sequence>
<evidence type="ECO:0000313" key="3">
    <source>
        <dbReference type="Proteomes" id="UP000794436"/>
    </source>
</evidence>
<dbReference type="PANTHER" id="PTHR12771:SF51">
    <property type="entry name" value="LD01482P"/>
    <property type="match status" value="1"/>
</dbReference>
<dbReference type="AlphaFoldDB" id="A0A8K1FIW4"/>
<dbReference type="Pfam" id="PF04727">
    <property type="entry name" value="ELMO_CED12"/>
    <property type="match status" value="1"/>
</dbReference>
<dbReference type="Proteomes" id="UP000794436">
    <property type="component" value="Unassembled WGS sequence"/>
</dbReference>
<dbReference type="EMBL" id="SPLM01000040">
    <property type="protein sequence ID" value="TMW64276.1"/>
    <property type="molecule type" value="Genomic_DNA"/>
</dbReference>
<protein>
    <recommendedName>
        <fullName evidence="1">ELMO domain-containing protein</fullName>
    </recommendedName>
</protein>
<feature type="domain" description="ELMO" evidence="1">
    <location>
        <begin position="140"/>
        <end position="306"/>
    </location>
</feature>
<accession>A0A8K1FIW4</accession>
<evidence type="ECO:0000259" key="1">
    <source>
        <dbReference type="PROSITE" id="PS51335"/>
    </source>
</evidence>
<name>A0A8K1FIW4_PYTOL</name>
<organism evidence="2 3">
    <name type="scientific">Pythium oligandrum</name>
    <name type="common">Mycoparasitic fungus</name>
    <dbReference type="NCBI Taxonomy" id="41045"/>
    <lineage>
        <taxon>Eukaryota</taxon>
        <taxon>Sar</taxon>
        <taxon>Stramenopiles</taxon>
        <taxon>Oomycota</taxon>
        <taxon>Peronosporomycetes</taxon>
        <taxon>Pythiales</taxon>
        <taxon>Pythiaceae</taxon>
        <taxon>Pythium</taxon>
    </lineage>
</organism>
<comment type="caution">
    <text evidence="2">The sequence shown here is derived from an EMBL/GenBank/DDBJ whole genome shotgun (WGS) entry which is preliminary data.</text>
</comment>
<gene>
    <name evidence="2" type="ORF">Poli38472_012898</name>
</gene>
<keyword evidence="3" id="KW-1185">Reference proteome</keyword>
<proteinExistence type="predicted"/>
<evidence type="ECO:0000313" key="2">
    <source>
        <dbReference type="EMBL" id="TMW64276.1"/>
    </source>
</evidence>
<dbReference type="InterPro" id="IPR050868">
    <property type="entry name" value="ELMO_domain-containing"/>
</dbReference>
<dbReference type="PANTHER" id="PTHR12771">
    <property type="entry name" value="ENGULFMENT AND CELL MOTILITY"/>
    <property type="match status" value="1"/>
</dbReference>
<dbReference type="OrthoDB" id="67155at2759"/>
<reference evidence="2" key="1">
    <citation type="submission" date="2019-03" db="EMBL/GenBank/DDBJ databases">
        <title>Long read genome sequence of the mycoparasitic Pythium oligandrum ATCC 38472 isolated from sugarbeet rhizosphere.</title>
        <authorList>
            <person name="Gaulin E."/>
        </authorList>
    </citation>
    <scope>NUCLEOTIDE SEQUENCE</scope>
    <source>
        <strain evidence="2">ATCC 38472_TT</strain>
    </source>
</reference>
<dbReference type="InterPro" id="IPR006816">
    <property type="entry name" value="ELMO_dom"/>
</dbReference>